<dbReference type="Proteomes" id="UP000237347">
    <property type="component" value="Unassembled WGS sequence"/>
</dbReference>
<evidence type="ECO:0000313" key="7">
    <source>
        <dbReference type="Proteomes" id="UP000237347"/>
    </source>
</evidence>
<dbReference type="PANTHER" id="PTHR31225:SF9">
    <property type="entry name" value="TERPENE SYNTHASE 10"/>
    <property type="match status" value="1"/>
</dbReference>
<dbReference type="InterPro" id="IPR008930">
    <property type="entry name" value="Terpenoid_cyclase/PrenylTrfase"/>
</dbReference>
<dbReference type="Gene3D" id="1.50.10.130">
    <property type="entry name" value="Terpene synthase, N-terminal domain"/>
    <property type="match status" value="1"/>
</dbReference>
<feature type="domain" description="Terpene synthase N-terminal" evidence="4">
    <location>
        <begin position="69"/>
        <end position="230"/>
    </location>
</feature>
<keyword evidence="2" id="KW-0479">Metal-binding</keyword>
<name>A0AAW0L614_QUESU</name>
<dbReference type="InterPro" id="IPR005630">
    <property type="entry name" value="Terpene_synthase_metal-bd"/>
</dbReference>
<dbReference type="GO" id="GO:0010333">
    <property type="term" value="F:terpene synthase activity"/>
    <property type="evidence" value="ECO:0007669"/>
    <property type="project" value="InterPro"/>
</dbReference>
<dbReference type="SUPFAM" id="SSF48576">
    <property type="entry name" value="Terpenoid synthases"/>
    <property type="match status" value="1"/>
</dbReference>
<dbReference type="SUPFAM" id="SSF48239">
    <property type="entry name" value="Terpenoid cyclases/Protein prenyltransferases"/>
    <property type="match status" value="1"/>
</dbReference>
<dbReference type="EMBL" id="PKMF04000163">
    <property type="protein sequence ID" value="KAK7845923.1"/>
    <property type="molecule type" value="Genomic_DNA"/>
</dbReference>
<reference evidence="6 7" key="1">
    <citation type="journal article" date="2018" name="Sci. Data">
        <title>The draft genome sequence of cork oak.</title>
        <authorList>
            <person name="Ramos A.M."/>
            <person name="Usie A."/>
            <person name="Barbosa P."/>
            <person name="Barros P.M."/>
            <person name="Capote T."/>
            <person name="Chaves I."/>
            <person name="Simoes F."/>
            <person name="Abreu I."/>
            <person name="Carrasquinho I."/>
            <person name="Faro C."/>
            <person name="Guimaraes J.B."/>
            <person name="Mendonca D."/>
            <person name="Nobrega F."/>
            <person name="Rodrigues L."/>
            <person name="Saibo N.J.M."/>
            <person name="Varela M.C."/>
            <person name="Egas C."/>
            <person name="Matos J."/>
            <person name="Miguel C.M."/>
            <person name="Oliveira M.M."/>
            <person name="Ricardo C.P."/>
            <person name="Goncalves S."/>
        </authorList>
    </citation>
    <scope>NUCLEOTIDE SEQUENCE [LARGE SCALE GENOMIC DNA]</scope>
    <source>
        <strain evidence="7">cv. HL8</strain>
    </source>
</reference>
<proteinExistence type="predicted"/>
<evidence type="ECO:0000313" key="6">
    <source>
        <dbReference type="EMBL" id="KAK7845923.1"/>
    </source>
</evidence>
<sequence length="463" mass="53461">MALNVLASLPIYNFPSKGPIHLKSLVTISRSGMFLVLSNAWRTANSKSTDIVRRSAIIKLLFGTMITSMYTGKINKLKGQARMMLQKVVDPLEQLELIDILQKLGLSYLLSRILEGLYNNDHDGEWKKENLYATALKFQLLRQHGYRVSKALRIPIITVGLLSAEVFDSFMEEGSFKGYLWDDTKGILSLYEASFLWLEEEAREFSKKHLQEFINQNKDQNLSIIVSHTLELPHTGGYQGWWRSIGLAEKLSFANREFLLDSGVYISRRISTKVNLLITVIDDIYDVYGTLDELDLFTNAVESWNINVMDGLLDYMKLCFLALHNSVNEMAFDTLKIAWMDICRAYLLEAKWYYTGYLQESNNKGRLINFLEECPNIVCYSSIIVRLARMPQHNELERGGVPKSIQCYMNENGASEEDAREYIRHLISETWKKMNEERDATSSLLETFIEIIFNLRRMAQCMY</sequence>
<dbReference type="Gene3D" id="1.10.600.10">
    <property type="entry name" value="Farnesyl Diphosphate Synthase"/>
    <property type="match status" value="2"/>
</dbReference>
<dbReference type="Pfam" id="PF01397">
    <property type="entry name" value="Terpene_synth"/>
    <property type="match status" value="1"/>
</dbReference>
<dbReference type="InterPro" id="IPR050148">
    <property type="entry name" value="Terpene_synthase-like"/>
</dbReference>
<protein>
    <submittedName>
        <fullName evidence="6">Myrcene synthase</fullName>
    </submittedName>
</protein>
<keyword evidence="7" id="KW-1185">Reference proteome</keyword>
<dbReference type="GO" id="GO:0016114">
    <property type="term" value="P:terpenoid biosynthetic process"/>
    <property type="evidence" value="ECO:0007669"/>
    <property type="project" value="InterPro"/>
</dbReference>
<dbReference type="Pfam" id="PF03936">
    <property type="entry name" value="Terpene_synth_C"/>
    <property type="match status" value="2"/>
</dbReference>
<evidence type="ECO:0000256" key="1">
    <source>
        <dbReference type="ARBA" id="ARBA00001946"/>
    </source>
</evidence>
<accession>A0AAW0L614</accession>
<evidence type="ECO:0000256" key="2">
    <source>
        <dbReference type="ARBA" id="ARBA00022723"/>
    </source>
</evidence>
<evidence type="ECO:0000259" key="5">
    <source>
        <dbReference type="Pfam" id="PF03936"/>
    </source>
</evidence>
<dbReference type="InterPro" id="IPR001906">
    <property type="entry name" value="Terpene_synth_N"/>
</dbReference>
<dbReference type="InterPro" id="IPR036965">
    <property type="entry name" value="Terpene_synth_N_sf"/>
</dbReference>
<feature type="domain" description="Terpene synthase metal-binding" evidence="5">
    <location>
        <begin position="267"/>
        <end position="359"/>
    </location>
</feature>
<evidence type="ECO:0000256" key="3">
    <source>
        <dbReference type="ARBA" id="ARBA00022842"/>
    </source>
</evidence>
<keyword evidence="3" id="KW-0460">Magnesium</keyword>
<comment type="cofactor">
    <cofactor evidence="1">
        <name>Mg(2+)</name>
        <dbReference type="ChEBI" id="CHEBI:18420"/>
    </cofactor>
</comment>
<dbReference type="PANTHER" id="PTHR31225">
    <property type="entry name" value="OS04G0344100 PROTEIN-RELATED"/>
    <property type="match status" value="1"/>
</dbReference>
<gene>
    <name evidence="6" type="primary">MYRS_11</name>
    <name evidence="6" type="ORF">CFP56_008794</name>
</gene>
<dbReference type="GO" id="GO:0000287">
    <property type="term" value="F:magnesium ion binding"/>
    <property type="evidence" value="ECO:0007669"/>
    <property type="project" value="InterPro"/>
</dbReference>
<organism evidence="6 7">
    <name type="scientific">Quercus suber</name>
    <name type="common">Cork oak</name>
    <dbReference type="NCBI Taxonomy" id="58331"/>
    <lineage>
        <taxon>Eukaryota</taxon>
        <taxon>Viridiplantae</taxon>
        <taxon>Streptophyta</taxon>
        <taxon>Embryophyta</taxon>
        <taxon>Tracheophyta</taxon>
        <taxon>Spermatophyta</taxon>
        <taxon>Magnoliopsida</taxon>
        <taxon>eudicotyledons</taxon>
        <taxon>Gunneridae</taxon>
        <taxon>Pentapetalae</taxon>
        <taxon>rosids</taxon>
        <taxon>fabids</taxon>
        <taxon>Fagales</taxon>
        <taxon>Fagaceae</taxon>
        <taxon>Quercus</taxon>
    </lineage>
</organism>
<dbReference type="AlphaFoldDB" id="A0AAW0L614"/>
<dbReference type="InterPro" id="IPR008949">
    <property type="entry name" value="Isoprenoid_synthase_dom_sf"/>
</dbReference>
<evidence type="ECO:0000259" key="4">
    <source>
        <dbReference type="Pfam" id="PF01397"/>
    </source>
</evidence>
<comment type="caution">
    <text evidence="6">The sequence shown here is derived from an EMBL/GenBank/DDBJ whole genome shotgun (WGS) entry which is preliminary data.</text>
</comment>
<feature type="domain" description="Terpene synthase metal-binding" evidence="5">
    <location>
        <begin position="366"/>
        <end position="433"/>
    </location>
</feature>